<dbReference type="InterPro" id="IPR004509">
    <property type="entry name" value="Competence_ComEA_HhH"/>
</dbReference>
<comment type="caution">
    <text evidence="2">The sequence shown here is derived from an EMBL/GenBank/DDBJ whole genome shotgun (WGS) entry which is preliminary data.</text>
</comment>
<dbReference type="InterPro" id="IPR051675">
    <property type="entry name" value="Endo/Exo/Phosphatase_dom_1"/>
</dbReference>
<dbReference type="Proteomes" id="UP000486534">
    <property type="component" value="Unassembled WGS sequence"/>
</dbReference>
<dbReference type="Gene3D" id="1.10.150.280">
    <property type="entry name" value="AF1531-like domain"/>
    <property type="match status" value="1"/>
</dbReference>
<evidence type="ECO:0000256" key="1">
    <source>
        <dbReference type="SAM" id="SignalP"/>
    </source>
</evidence>
<dbReference type="InterPro" id="IPR010994">
    <property type="entry name" value="RuvA_2-like"/>
</dbReference>
<reference evidence="2 3" key="1">
    <citation type="submission" date="2019-10" db="EMBL/GenBank/DDBJ databases">
        <title>Pseudomonas dajingensis sp. nov., isolated from the profound head ulcers of farmed Murray cod (Maccullochella peelii peelii).</title>
        <authorList>
            <person name="Liu Y."/>
        </authorList>
    </citation>
    <scope>NUCLEOTIDE SEQUENCE [LARGE SCALE GENOMIC DNA]</scope>
    <source>
        <strain evidence="2 3">MC042</strain>
    </source>
</reference>
<dbReference type="PANTHER" id="PTHR21180:SF32">
    <property type="entry name" value="ENDONUCLEASE_EXONUCLEASE_PHOSPHATASE FAMILY DOMAIN-CONTAINING PROTEIN 1"/>
    <property type="match status" value="1"/>
</dbReference>
<name>A0A7X1U6C1_9PSED</name>
<dbReference type="PANTHER" id="PTHR21180">
    <property type="entry name" value="ENDONUCLEASE/EXONUCLEASE/PHOSPHATASE FAMILY DOMAIN-CONTAINING PROTEIN 1"/>
    <property type="match status" value="1"/>
</dbReference>
<dbReference type="RefSeq" id="WP_152898905.1">
    <property type="nucleotide sequence ID" value="NZ_CP191492.1"/>
</dbReference>
<dbReference type="Pfam" id="PF12836">
    <property type="entry name" value="HHH_3"/>
    <property type="match status" value="1"/>
</dbReference>
<evidence type="ECO:0000313" key="3">
    <source>
        <dbReference type="Proteomes" id="UP000486534"/>
    </source>
</evidence>
<dbReference type="NCBIfam" id="TIGR00426">
    <property type="entry name" value="competence protein ComEA helix-hairpin-helix repeat region"/>
    <property type="match status" value="1"/>
</dbReference>
<dbReference type="AlphaFoldDB" id="A0A7X1U6C1"/>
<feature type="chain" id="PRO_5030785914" evidence="1">
    <location>
        <begin position="24"/>
        <end position="109"/>
    </location>
</feature>
<accession>A0A7X1U6C1</accession>
<dbReference type="GO" id="GO:0015628">
    <property type="term" value="P:protein secretion by the type II secretion system"/>
    <property type="evidence" value="ECO:0007669"/>
    <property type="project" value="TreeGrafter"/>
</dbReference>
<feature type="signal peptide" evidence="1">
    <location>
        <begin position="1"/>
        <end position="23"/>
    </location>
</feature>
<proteinExistence type="predicted"/>
<dbReference type="SUPFAM" id="SSF47781">
    <property type="entry name" value="RuvA domain 2-like"/>
    <property type="match status" value="1"/>
</dbReference>
<keyword evidence="1" id="KW-0732">Signal</keyword>
<gene>
    <name evidence="2" type="ORF">GDH07_21160</name>
</gene>
<dbReference type="GO" id="GO:0015627">
    <property type="term" value="C:type II protein secretion system complex"/>
    <property type="evidence" value="ECO:0007669"/>
    <property type="project" value="TreeGrafter"/>
</dbReference>
<dbReference type="EMBL" id="WHUV01000003">
    <property type="protein sequence ID" value="MQA55831.1"/>
    <property type="molecule type" value="Genomic_DNA"/>
</dbReference>
<organism evidence="2 3">
    <name type="scientific">Pseudomonas piscis</name>
    <dbReference type="NCBI Taxonomy" id="2614538"/>
    <lineage>
        <taxon>Bacteria</taxon>
        <taxon>Pseudomonadati</taxon>
        <taxon>Pseudomonadota</taxon>
        <taxon>Gammaproteobacteria</taxon>
        <taxon>Pseudomonadales</taxon>
        <taxon>Pseudomonadaceae</taxon>
        <taxon>Pseudomonas</taxon>
    </lineage>
</organism>
<protein>
    <submittedName>
        <fullName evidence="2">Competence protein ComEA</fullName>
    </submittedName>
</protein>
<evidence type="ECO:0000313" key="2">
    <source>
        <dbReference type="EMBL" id="MQA55831.1"/>
    </source>
</evidence>
<sequence length="109" mass="11740">MRNPYFSSLAFALLASLSLATQAAPIAKVQEAATEVVEHSTSNSTRLDLNTADATLLQRELLGIGEAKARAIVSYREANGPFASVDELLEVKGIGKAILERNRDKLQVN</sequence>